<evidence type="ECO:0000313" key="2">
    <source>
        <dbReference type="EMBL" id="NYD27645.1"/>
    </source>
</evidence>
<accession>A0A852R8A9</accession>
<proteinExistence type="predicted"/>
<comment type="caution">
    <text evidence="2">The sequence shown here is derived from an EMBL/GenBank/DDBJ whole genome shotgun (WGS) entry which is preliminary data.</text>
</comment>
<organism evidence="2 3">
    <name type="scientific">Leucobacter aridicollis</name>
    <dbReference type="NCBI Taxonomy" id="283878"/>
    <lineage>
        <taxon>Bacteria</taxon>
        <taxon>Bacillati</taxon>
        <taxon>Actinomycetota</taxon>
        <taxon>Actinomycetes</taxon>
        <taxon>Micrococcales</taxon>
        <taxon>Microbacteriaceae</taxon>
        <taxon>Leucobacter</taxon>
    </lineage>
</organism>
<dbReference type="RefSeq" id="WP_307814578.1">
    <property type="nucleotide sequence ID" value="NZ_BAAALZ010000001.1"/>
</dbReference>
<keyword evidence="1" id="KW-0812">Transmembrane</keyword>
<feature type="transmembrane region" description="Helical" evidence="1">
    <location>
        <begin position="62"/>
        <end position="84"/>
    </location>
</feature>
<name>A0A852R8A9_9MICO</name>
<dbReference type="AlphaFoldDB" id="A0A852R8A9"/>
<reference evidence="2 3" key="1">
    <citation type="submission" date="2020-07" db="EMBL/GenBank/DDBJ databases">
        <title>Sequencing the genomes of 1000 actinobacteria strains.</title>
        <authorList>
            <person name="Klenk H.-P."/>
        </authorList>
    </citation>
    <scope>NUCLEOTIDE SEQUENCE [LARGE SCALE GENOMIC DNA]</scope>
    <source>
        <strain evidence="2 3">DSM 17380</strain>
    </source>
</reference>
<evidence type="ECO:0000313" key="3">
    <source>
        <dbReference type="Proteomes" id="UP000586095"/>
    </source>
</evidence>
<keyword evidence="1" id="KW-0472">Membrane</keyword>
<feature type="transmembrane region" description="Helical" evidence="1">
    <location>
        <begin position="105"/>
        <end position="131"/>
    </location>
</feature>
<evidence type="ECO:0000256" key="1">
    <source>
        <dbReference type="SAM" id="Phobius"/>
    </source>
</evidence>
<feature type="transmembrane region" description="Helical" evidence="1">
    <location>
        <begin position="137"/>
        <end position="159"/>
    </location>
</feature>
<sequence>MGRGRSVGAMRQRGALALRALRAWGPRQLLVAAAVAAAFAVLVGVATVLIPNPWFAREIETVWWNYPVWILTAIGVGLLTATYMRPAGTGAVDETPAERKSTRMGLAGGVLTWFAVGCPVCNKIALIALGYSGAITWFAPLQPVLAVAALILTGVALVWRLSGQVACPMPTNRRAGARGAAAELAR</sequence>
<protein>
    <submittedName>
        <fullName evidence="2">Uncharacterized protein</fullName>
    </submittedName>
</protein>
<keyword evidence="3" id="KW-1185">Reference proteome</keyword>
<gene>
    <name evidence="2" type="ORF">BJ960_002448</name>
</gene>
<keyword evidence="1" id="KW-1133">Transmembrane helix</keyword>
<feature type="transmembrane region" description="Helical" evidence="1">
    <location>
        <begin position="29"/>
        <end position="50"/>
    </location>
</feature>
<dbReference type="Proteomes" id="UP000586095">
    <property type="component" value="Unassembled WGS sequence"/>
</dbReference>
<dbReference type="EMBL" id="JACCBD010000001">
    <property type="protein sequence ID" value="NYD27645.1"/>
    <property type="molecule type" value="Genomic_DNA"/>
</dbReference>